<dbReference type="Proteomes" id="UP000198228">
    <property type="component" value="Chromosome I"/>
</dbReference>
<evidence type="ECO:0000259" key="3">
    <source>
        <dbReference type="SMART" id="SM00458"/>
    </source>
</evidence>
<keyword evidence="2" id="KW-0472">Membrane</keyword>
<dbReference type="CDD" id="cd00161">
    <property type="entry name" value="beta-trefoil_Ricin-like"/>
    <property type="match status" value="1"/>
</dbReference>
<dbReference type="PROSITE" id="PS50231">
    <property type="entry name" value="RICIN_B_LECTIN"/>
    <property type="match status" value="1"/>
</dbReference>
<organism evidence="4 5">
    <name type="scientific">Micromonospora purpureochromogenes</name>
    <dbReference type="NCBI Taxonomy" id="47872"/>
    <lineage>
        <taxon>Bacteria</taxon>
        <taxon>Bacillati</taxon>
        <taxon>Actinomycetota</taxon>
        <taxon>Actinomycetes</taxon>
        <taxon>Micromonosporales</taxon>
        <taxon>Micromonosporaceae</taxon>
        <taxon>Micromonospora</taxon>
    </lineage>
</organism>
<keyword evidence="2" id="KW-1133">Transmembrane helix</keyword>
<gene>
    <name evidence="4" type="ORF">GA0074696_5596</name>
</gene>
<feature type="transmembrane region" description="Helical" evidence="2">
    <location>
        <begin position="33"/>
        <end position="53"/>
    </location>
</feature>
<dbReference type="RefSeq" id="WP_088963799.1">
    <property type="nucleotide sequence ID" value="NZ_LT607410.1"/>
</dbReference>
<proteinExistence type="predicted"/>
<feature type="region of interest" description="Disordered" evidence="1">
    <location>
        <begin position="63"/>
        <end position="101"/>
    </location>
</feature>
<dbReference type="SUPFAM" id="SSF50370">
    <property type="entry name" value="Ricin B-like lectins"/>
    <property type="match status" value="1"/>
</dbReference>
<accession>A0A1C5A9F0</accession>
<evidence type="ECO:0000313" key="4">
    <source>
        <dbReference type="EMBL" id="SCF41840.1"/>
    </source>
</evidence>
<evidence type="ECO:0000256" key="2">
    <source>
        <dbReference type="SAM" id="Phobius"/>
    </source>
</evidence>
<feature type="domain" description="Ricin B lectin" evidence="3">
    <location>
        <begin position="104"/>
        <end position="238"/>
    </location>
</feature>
<keyword evidence="2" id="KW-0812">Transmembrane</keyword>
<reference evidence="4 5" key="1">
    <citation type="submission" date="2016-06" db="EMBL/GenBank/DDBJ databases">
        <authorList>
            <person name="Kjaerup R.B."/>
            <person name="Dalgaard T.S."/>
            <person name="Juul-Madsen H.R."/>
        </authorList>
    </citation>
    <scope>NUCLEOTIDE SEQUENCE [LARGE SCALE GENOMIC DNA]</scope>
    <source>
        <strain evidence="4 5">DSM 43821</strain>
    </source>
</reference>
<dbReference type="EMBL" id="LT607410">
    <property type="protein sequence ID" value="SCF41840.1"/>
    <property type="molecule type" value="Genomic_DNA"/>
</dbReference>
<dbReference type="Pfam" id="PF00652">
    <property type="entry name" value="Ricin_B_lectin"/>
    <property type="match status" value="1"/>
</dbReference>
<name>A0A1C5A9F0_9ACTN</name>
<dbReference type="GO" id="GO:0030246">
    <property type="term" value="F:carbohydrate binding"/>
    <property type="evidence" value="ECO:0007669"/>
    <property type="project" value="UniProtKB-KW"/>
</dbReference>
<dbReference type="InterPro" id="IPR035992">
    <property type="entry name" value="Ricin_B-like_lectins"/>
</dbReference>
<evidence type="ECO:0000256" key="1">
    <source>
        <dbReference type="SAM" id="MobiDB-lite"/>
    </source>
</evidence>
<sequence>MSVPDEHHDPAGTVYGARRAARPGLPRDPLMRFALAAGLVGVLVGVFFATGVLGGGDQPVVPAAAASAPPAQPPSPEVTEPAATTPAAPSPTAAPTTPPAPVAGPKVFRAVASGLCVGTDGDDEKAAAELAACTGGPEQQWVANPVAPDLVTLTNAAHGQCLDVEGGSGDDGAKLQQYPCHGQANQQWRLTPVGTGPVLLVAVHSGKCAEVEDGGTEAGDEIRQVPCTGAAQQQWTVG</sequence>
<dbReference type="SMART" id="SM00458">
    <property type="entry name" value="RICIN"/>
    <property type="match status" value="1"/>
</dbReference>
<dbReference type="Gene3D" id="2.80.10.50">
    <property type="match status" value="1"/>
</dbReference>
<keyword evidence="4" id="KW-0430">Lectin</keyword>
<protein>
    <submittedName>
        <fullName evidence="4">Ricin-type beta-trefoil lectin domain-like</fullName>
    </submittedName>
</protein>
<dbReference type="AlphaFoldDB" id="A0A1C5A9F0"/>
<dbReference type="InterPro" id="IPR000772">
    <property type="entry name" value="Ricin_B_lectin"/>
</dbReference>
<feature type="compositionally biased region" description="Low complexity" evidence="1">
    <location>
        <begin position="77"/>
        <end position="95"/>
    </location>
</feature>
<evidence type="ECO:0000313" key="5">
    <source>
        <dbReference type="Proteomes" id="UP000198228"/>
    </source>
</evidence>